<dbReference type="InterPro" id="IPR043502">
    <property type="entry name" value="DNA/RNA_pol_sf"/>
</dbReference>
<keyword evidence="5" id="KW-0460">Magnesium</keyword>
<evidence type="ECO:0000256" key="10">
    <source>
        <dbReference type="SAM" id="Phobius"/>
    </source>
</evidence>
<dbReference type="Proteomes" id="UP000184192">
    <property type="component" value="Unassembled WGS sequence"/>
</dbReference>
<keyword evidence="6 12" id="KW-0695">RNA-directed DNA polymerase</keyword>
<dbReference type="eggNOG" id="COG3344">
    <property type="taxonomic scope" value="Bacteria"/>
</dbReference>
<dbReference type="PANTHER" id="PTHR34047">
    <property type="entry name" value="NUCLEAR INTRON MATURASE 1, MITOCHONDRIAL-RELATED"/>
    <property type="match status" value="1"/>
</dbReference>
<evidence type="ECO:0000259" key="11">
    <source>
        <dbReference type="PROSITE" id="PS50878"/>
    </source>
</evidence>
<keyword evidence="7" id="KW-0051">Antiviral defense</keyword>
<dbReference type="InterPro" id="IPR000123">
    <property type="entry name" value="Reverse_transcriptase_msDNA"/>
</dbReference>
<evidence type="ECO:0000256" key="9">
    <source>
        <dbReference type="ARBA" id="ARBA00048173"/>
    </source>
</evidence>
<organism evidence="12 13">
    <name type="scientific">Bacteroides stercorirosoris</name>
    <dbReference type="NCBI Taxonomy" id="871324"/>
    <lineage>
        <taxon>Bacteria</taxon>
        <taxon>Pseudomonadati</taxon>
        <taxon>Bacteroidota</taxon>
        <taxon>Bacteroidia</taxon>
        <taxon>Bacteroidales</taxon>
        <taxon>Bacteroidaceae</taxon>
        <taxon>Bacteroides</taxon>
    </lineage>
</organism>
<proteinExistence type="inferred from homology"/>
<feature type="transmembrane region" description="Helical" evidence="10">
    <location>
        <begin position="15"/>
        <end position="38"/>
    </location>
</feature>
<dbReference type="SUPFAM" id="SSF56672">
    <property type="entry name" value="DNA/RNA polymerases"/>
    <property type="match status" value="1"/>
</dbReference>
<reference evidence="13" key="1">
    <citation type="submission" date="2016-11" db="EMBL/GenBank/DDBJ databases">
        <authorList>
            <person name="Varghese N."/>
            <person name="Submissions S."/>
        </authorList>
    </citation>
    <scope>NUCLEOTIDE SEQUENCE [LARGE SCALE GENOMIC DNA]</scope>
    <source>
        <strain evidence="13">DSM 26884</strain>
    </source>
</reference>
<sequence>MNTTIYISKYSSSSFFIPIDTMNGILIAVFIVTCLLVYKIISSSRKQEGYKRWKAGNRDNTEHTANAGTTRKGWFSQLFETSAPRISPWFKEEAISQCANLLGVEEVKLKEILKDVSAHYREFWIGKRRGGYRMISAPDDELKPIQGAINHRILSFVNVHPAATGFRCKMSIADNVRPHLGKQCVLKTDIHDFFSSIRSPRVRNTFEAMGYPPDIAKVLGTLCCLHRCLPQGASTSPALSNIISYEMDKKLSALAAKYGLTYTRYADDLTFSGNVFPGEQILSQVKQIVREEKFELNHKKTRFLKEHSRKIITGVSISSGVKLTIPKARKREIRKNVHYILTKGLAEHQRRIGSHDPAYLKRLIGTLCYWRSIEPDNAYVSDSITALKSLEKKY</sequence>
<evidence type="ECO:0000256" key="4">
    <source>
        <dbReference type="ARBA" id="ARBA00022723"/>
    </source>
</evidence>
<dbReference type="NCBIfam" id="NF038233">
    <property type="entry name" value="retron_St85_RT"/>
    <property type="match status" value="1"/>
</dbReference>
<dbReference type="InterPro" id="IPR051083">
    <property type="entry name" value="GrpII_Intron_Splice-Mob/Def"/>
</dbReference>
<keyword evidence="13" id="KW-1185">Reference proteome</keyword>
<keyword evidence="10" id="KW-0812">Transmembrane</keyword>
<dbReference type="Pfam" id="PF00078">
    <property type="entry name" value="RVT_1"/>
    <property type="match status" value="1"/>
</dbReference>
<dbReference type="EC" id="2.7.7.49" evidence="1"/>
<keyword evidence="4" id="KW-0479">Metal-binding</keyword>
<dbReference type="EMBL" id="FQZN01000002">
    <property type="protein sequence ID" value="SHI41885.1"/>
    <property type="molecule type" value="Genomic_DNA"/>
</dbReference>
<dbReference type="InterPro" id="IPR000477">
    <property type="entry name" value="RT_dom"/>
</dbReference>
<keyword evidence="2" id="KW-0808">Transferase</keyword>
<dbReference type="CDD" id="cd03487">
    <property type="entry name" value="RT_Bac_retron_II"/>
    <property type="match status" value="1"/>
</dbReference>
<keyword evidence="3" id="KW-0548">Nucleotidyltransferase</keyword>
<keyword evidence="10" id="KW-1133">Transmembrane helix</keyword>
<evidence type="ECO:0000256" key="6">
    <source>
        <dbReference type="ARBA" id="ARBA00022918"/>
    </source>
</evidence>
<protein>
    <recommendedName>
        <fullName evidence="1">RNA-directed DNA polymerase</fullName>
        <ecNumber evidence="1">2.7.7.49</ecNumber>
    </recommendedName>
</protein>
<dbReference type="GO" id="GO:0003964">
    <property type="term" value="F:RNA-directed DNA polymerase activity"/>
    <property type="evidence" value="ECO:0007669"/>
    <property type="project" value="UniProtKB-KW"/>
</dbReference>
<evidence type="ECO:0000256" key="8">
    <source>
        <dbReference type="ARBA" id="ARBA00034120"/>
    </source>
</evidence>
<evidence type="ECO:0000256" key="2">
    <source>
        <dbReference type="ARBA" id="ARBA00022679"/>
    </source>
</evidence>
<name>A0A1M6AZH8_9BACE</name>
<evidence type="ECO:0000256" key="5">
    <source>
        <dbReference type="ARBA" id="ARBA00022842"/>
    </source>
</evidence>
<evidence type="ECO:0000313" key="12">
    <source>
        <dbReference type="EMBL" id="SHI41885.1"/>
    </source>
</evidence>
<accession>A0A1M6AZH8</accession>
<comment type="similarity">
    <text evidence="8">Belongs to the bacterial reverse transcriptase family.</text>
</comment>
<evidence type="ECO:0000256" key="1">
    <source>
        <dbReference type="ARBA" id="ARBA00012493"/>
    </source>
</evidence>
<evidence type="ECO:0000256" key="3">
    <source>
        <dbReference type="ARBA" id="ARBA00022695"/>
    </source>
</evidence>
<dbReference type="PRINTS" id="PR00866">
    <property type="entry name" value="RNADNAPOLMS"/>
</dbReference>
<evidence type="ECO:0000313" key="13">
    <source>
        <dbReference type="Proteomes" id="UP000184192"/>
    </source>
</evidence>
<dbReference type="GO" id="GO:0046872">
    <property type="term" value="F:metal ion binding"/>
    <property type="evidence" value="ECO:0007669"/>
    <property type="project" value="UniProtKB-KW"/>
</dbReference>
<dbReference type="GO" id="GO:0051607">
    <property type="term" value="P:defense response to virus"/>
    <property type="evidence" value="ECO:0007669"/>
    <property type="project" value="UniProtKB-KW"/>
</dbReference>
<dbReference type="InterPro" id="IPR043128">
    <property type="entry name" value="Rev_trsase/Diguanyl_cyclase"/>
</dbReference>
<gene>
    <name evidence="12" type="ORF">SAMN05444350_102101</name>
</gene>
<evidence type="ECO:0000256" key="7">
    <source>
        <dbReference type="ARBA" id="ARBA00023118"/>
    </source>
</evidence>
<keyword evidence="10" id="KW-0472">Membrane</keyword>
<dbReference type="Gene3D" id="3.30.70.270">
    <property type="match status" value="1"/>
</dbReference>
<feature type="domain" description="Reverse transcriptase" evidence="11">
    <location>
        <begin position="106"/>
        <end position="317"/>
    </location>
</feature>
<dbReference type="PANTHER" id="PTHR34047:SF7">
    <property type="entry name" value="RNA-DIRECTED DNA POLYMERASE"/>
    <property type="match status" value="1"/>
</dbReference>
<dbReference type="GO" id="GO:0003723">
    <property type="term" value="F:RNA binding"/>
    <property type="evidence" value="ECO:0007669"/>
    <property type="project" value="InterPro"/>
</dbReference>
<dbReference type="AlphaFoldDB" id="A0A1M6AZH8"/>
<comment type="catalytic activity">
    <reaction evidence="9">
        <text>DNA(n) + a 2'-deoxyribonucleoside 5'-triphosphate = DNA(n+1) + diphosphate</text>
        <dbReference type="Rhea" id="RHEA:22508"/>
        <dbReference type="Rhea" id="RHEA-COMP:17339"/>
        <dbReference type="Rhea" id="RHEA-COMP:17340"/>
        <dbReference type="ChEBI" id="CHEBI:33019"/>
        <dbReference type="ChEBI" id="CHEBI:61560"/>
        <dbReference type="ChEBI" id="CHEBI:173112"/>
        <dbReference type="EC" id="2.7.7.49"/>
    </reaction>
</comment>
<dbReference type="PROSITE" id="PS50878">
    <property type="entry name" value="RT_POL"/>
    <property type="match status" value="1"/>
</dbReference>